<feature type="domain" description="Transposase IS4-like" evidence="1">
    <location>
        <begin position="11"/>
        <end position="139"/>
    </location>
</feature>
<dbReference type="PANTHER" id="PTHR30007:SF0">
    <property type="entry name" value="TRANSPOSASE"/>
    <property type="match status" value="1"/>
</dbReference>
<evidence type="ECO:0000313" key="3">
    <source>
        <dbReference type="Proteomes" id="UP001603013"/>
    </source>
</evidence>
<name>A0ABW6YJ50_9ACTN</name>
<keyword evidence="3" id="KW-1185">Reference proteome</keyword>
<gene>
    <name evidence="2" type="ORF">ACF05T_26480</name>
</gene>
<organism evidence="2 3">
    <name type="scientific">Streptomyces lateritius</name>
    <dbReference type="NCBI Taxonomy" id="67313"/>
    <lineage>
        <taxon>Bacteria</taxon>
        <taxon>Bacillati</taxon>
        <taxon>Actinomycetota</taxon>
        <taxon>Actinomycetes</taxon>
        <taxon>Kitasatosporales</taxon>
        <taxon>Streptomycetaceae</taxon>
        <taxon>Streptomyces</taxon>
    </lineage>
</organism>
<evidence type="ECO:0000313" key="2">
    <source>
        <dbReference type="EMBL" id="MFF8279624.1"/>
    </source>
</evidence>
<comment type="caution">
    <text evidence="2">The sequence shown here is derived from an EMBL/GenBank/DDBJ whole genome shotgun (WGS) entry which is preliminary data.</text>
</comment>
<dbReference type="RefSeq" id="WP_391936560.1">
    <property type="nucleotide sequence ID" value="NZ_JBIBSM010000016.1"/>
</dbReference>
<protein>
    <submittedName>
        <fullName evidence="2">Transposase</fullName>
    </submittedName>
</protein>
<dbReference type="Proteomes" id="UP001603013">
    <property type="component" value="Unassembled WGS sequence"/>
</dbReference>
<reference evidence="2 3" key="1">
    <citation type="submission" date="2024-10" db="EMBL/GenBank/DDBJ databases">
        <title>The Natural Products Discovery Center: Release of the First 8490 Sequenced Strains for Exploring Actinobacteria Biosynthetic Diversity.</title>
        <authorList>
            <person name="Kalkreuter E."/>
            <person name="Kautsar S.A."/>
            <person name="Yang D."/>
            <person name="Bader C.D."/>
            <person name="Teijaro C.N."/>
            <person name="Fluegel L."/>
            <person name="Davis C.M."/>
            <person name="Simpson J.R."/>
            <person name="Lauterbach L."/>
            <person name="Steele A.D."/>
            <person name="Gui C."/>
            <person name="Meng S."/>
            <person name="Li G."/>
            <person name="Viehrig K."/>
            <person name="Ye F."/>
            <person name="Su P."/>
            <person name="Kiefer A.F."/>
            <person name="Nichols A."/>
            <person name="Cepeda A.J."/>
            <person name="Yan W."/>
            <person name="Fan B."/>
            <person name="Jiang Y."/>
            <person name="Adhikari A."/>
            <person name="Zheng C.-J."/>
            <person name="Schuster L."/>
            <person name="Cowan T.M."/>
            <person name="Smanski M.J."/>
            <person name="Chevrette M.G."/>
            <person name="De Carvalho L.P.S."/>
            <person name="Shen B."/>
        </authorList>
    </citation>
    <scope>NUCLEOTIDE SEQUENCE [LARGE SCALE GENOMIC DNA]</scope>
    <source>
        <strain evidence="2 3">NPDC015755</strain>
    </source>
</reference>
<sequence length="165" mass="18524">MRAASSVPVVSRGYDGGKKVAGRKRHVITDCLGLLLLVAVTAADVGDREAAVPLLQRVRAAHRSLRLIWADAGYTGMLTDWAREKLHLVLEIVKRSDEPRFVVLPRRSVVERSLSWLMRSRQLVRDDETLPATSESMILWSMTMLMCRRLARRTHTTTTSMSLAA</sequence>
<proteinExistence type="predicted"/>
<dbReference type="Pfam" id="PF01609">
    <property type="entry name" value="DDE_Tnp_1"/>
    <property type="match status" value="1"/>
</dbReference>
<dbReference type="PANTHER" id="PTHR30007">
    <property type="entry name" value="PHP DOMAIN PROTEIN"/>
    <property type="match status" value="1"/>
</dbReference>
<dbReference type="EMBL" id="JBIBSM010000016">
    <property type="protein sequence ID" value="MFF8279624.1"/>
    <property type="molecule type" value="Genomic_DNA"/>
</dbReference>
<dbReference type="InterPro" id="IPR002559">
    <property type="entry name" value="Transposase_11"/>
</dbReference>
<evidence type="ECO:0000259" key="1">
    <source>
        <dbReference type="Pfam" id="PF01609"/>
    </source>
</evidence>
<accession>A0ABW6YJ50</accession>